<dbReference type="InterPro" id="IPR043144">
    <property type="entry name" value="Mal/L-sulf/L-lact_DH-like_ah"/>
</dbReference>
<dbReference type="RefSeq" id="WP_213163603.1">
    <property type="nucleotide sequence ID" value="NZ_CP058214.1"/>
</dbReference>
<comment type="similarity">
    <text evidence="1">Belongs to the LDH2/MDH2 oxidoreductase family.</text>
</comment>
<dbReference type="InterPro" id="IPR036111">
    <property type="entry name" value="Mal/L-sulfo/L-lacto_DH-like_sf"/>
</dbReference>
<dbReference type="AlphaFoldDB" id="A0A7S8C2V3"/>
<evidence type="ECO:0000256" key="2">
    <source>
        <dbReference type="ARBA" id="ARBA00023002"/>
    </source>
</evidence>
<evidence type="ECO:0000313" key="4">
    <source>
        <dbReference type="EMBL" id="QPC42369.1"/>
    </source>
</evidence>
<keyword evidence="5" id="KW-1185">Reference proteome</keyword>
<dbReference type="EMBL" id="CP058214">
    <property type="protein sequence ID" value="QPC42369.1"/>
    <property type="molecule type" value="Genomic_DNA"/>
</dbReference>
<dbReference type="Gene3D" id="1.10.1530.10">
    <property type="match status" value="1"/>
</dbReference>
<dbReference type="PANTHER" id="PTHR11091:SF0">
    <property type="entry name" value="MALATE DEHYDROGENASE"/>
    <property type="match status" value="1"/>
</dbReference>
<reference evidence="4 5" key="1">
    <citation type="submission" date="2020-06" db="EMBL/GenBank/DDBJ databases">
        <title>Genome sequence of 2 isolates from Red Sea Mangroves.</title>
        <authorList>
            <person name="Sefrji F."/>
            <person name="Michoud G."/>
            <person name="Merlino G."/>
            <person name="Daffonchio D."/>
        </authorList>
    </citation>
    <scope>NUCLEOTIDE SEQUENCE [LARGE SCALE GENOMIC DNA]</scope>
    <source>
        <strain evidence="4 5">R1DC25</strain>
    </source>
</reference>
<dbReference type="GO" id="GO:0016491">
    <property type="term" value="F:oxidoreductase activity"/>
    <property type="evidence" value="ECO:0007669"/>
    <property type="project" value="UniProtKB-KW"/>
</dbReference>
<dbReference type="Proteomes" id="UP000593594">
    <property type="component" value="Chromosome"/>
</dbReference>
<dbReference type="SUPFAM" id="SSF89733">
    <property type="entry name" value="L-sulfolactate dehydrogenase-like"/>
    <property type="match status" value="1"/>
</dbReference>
<gene>
    <name evidence="4" type="ORF">HW532_06425</name>
</gene>
<keyword evidence="2" id="KW-0560">Oxidoreductase</keyword>
<proteinExistence type="inferred from homology"/>
<accession>A0A7S8C2V3</accession>
<evidence type="ECO:0000256" key="3">
    <source>
        <dbReference type="SAM" id="MobiDB-lite"/>
    </source>
</evidence>
<sequence length="332" mass="33733">MADETVSLDVARGFVARALEANRTAPETARLVADALVLAEADGLKGHGLSRLESYAAQALSGKVDGHAEPSVTKTAAASLMVDAAHGFAYPAIGLAIEALKALSGETGIAAAGIRRSHHCGAAGHHVERLARGGLVALMFANTPQAIAPWGGKAGVFGTNPIAFAAPLEGRDPVVVDMSVSKVARGNILKARQEGTPIPEGWAFGPDGEPTTDPESALEGTMAAMGDAKGAALALMVEVLAAGLVGASFAYEASNFFSGDGPPPDTGQLILAFAPAAFAGPAFAERMAALAGAIEAQDGARLPGLRRYENRARAEREGVTIPAALIARFGPV</sequence>
<dbReference type="KEGG" id="kmn:HW532_06425"/>
<evidence type="ECO:0000256" key="1">
    <source>
        <dbReference type="ARBA" id="ARBA00006056"/>
    </source>
</evidence>
<dbReference type="InterPro" id="IPR043143">
    <property type="entry name" value="Mal/L-sulf/L-lact_DH-like_NADP"/>
</dbReference>
<dbReference type="Gene3D" id="3.30.1370.60">
    <property type="entry name" value="Hypothetical oxidoreductase yiak, domain 2"/>
    <property type="match status" value="1"/>
</dbReference>
<evidence type="ECO:0000313" key="5">
    <source>
        <dbReference type="Proteomes" id="UP000593594"/>
    </source>
</evidence>
<organism evidence="4 5">
    <name type="scientific">Kaustia mangrovi</name>
    <dbReference type="NCBI Taxonomy" id="2593653"/>
    <lineage>
        <taxon>Bacteria</taxon>
        <taxon>Pseudomonadati</taxon>
        <taxon>Pseudomonadota</taxon>
        <taxon>Alphaproteobacteria</taxon>
        <taxon>Hyphomicrobiales</taxon>
        <taxon>Parvibaculaceae</taxon>
        <taxon>Kaustia</taxon>
    </lineage>
</organism>
<protein>
    <submittedName>
        <fullName evidence="4">Ldh family oxidoreductase</fullName>
    </submittedName>
</protein>
<dbReference type="InterPro" id="IPR003767">
    <property type="entry name" value="Malate/L-lactate_DH-like"/>
</dbReference>
<name>A0A7S8C2V3_9HYPH</name>
<dbReference type="PANTHER" id="PTHR11091">
    <property type="entry name" value="OXIDOREDUCTASE-RELATED"/>
    <property type="match status" value="1"/>
</dbReference>
<dbReference type="Pfam" id="PF02615">
    <property type="entry name" value="Ldh_2"/>
    <property type="match status" value="1"/>
</dbReference>
<feature type="region of interest" description="Disordered" evidence="3">
    <location>
        <begin position="196"/>
        <end position="215"/>
    </location>
</feature>